<keyword evidence="3" id="KW-1185">Reference proteome</keyword>
<dbReference type="Gene3D" id="3.40.50.300">
    <property type="entry name" value="P-loop containing nucleotide triphosphate hydrolases"/>
    <property type="match status" value="1"/>
</dbReference>
<reference evidence="2 3" key="1">
    <citation type="journal article" date="2013" name="Curr. Biol.">
        <title>The Genome of the Foraminiferan Reticulomyxa filosa.</title>
        <authorList>
            <person name="Glockner G."/>
            <person name="Hulsmann N."/>
            <person name="Schleicher M."/>
            <person name="Noegel A.A."/>
            <person name="Eichinger L."/>
            <person name="Gallinger C."/>
            <person name="Pawlowski J."/>
            <person name="Sierra R."/>
            <person name="Euteneuer U."/>
            <person name="Pillet L."/>
            <person name="Moustafa A."/>
            <person name="Platzer M."/>
            <person name="Groth M."/>
            <person name="Szafranski K."/>
            <person name="Schliwa M."/>
        </authorList>
    </citation>
    <scope>NUCLEOTIDE SEQUENCE [LARGE SCALE GENOMIC DNA]</scope>
</reference>
<name>X6LHN4_RETFI</name>
<evidence type="ECO:0000313" key="2">
    <source>
        <dbReference type="EMBL" id="ETO00652.1"/>
    </source>
</evidence>
<dbReference type="OrthoDB" id="120976at2759"/>
<dbReference type="PROSITE" id="PS50837">
    <property type="entry name" value="NACHT"/>
    <property type="match status" value="1"/>
</dbReference>
<comment type="caution">
    <text evidence="2">The sequence shown here is derived from an EMBL/GenBank/DDBJ whole genome shotgun (WGS) entry which is preliminary data.</text>
</comment>
<feature type="domain" description="NACHT" evidence="1">
    <location>
        <begin position="180"/>
        <end position="277"/>
    </location>
</feature>
<accession>X6LHN4</accession>
<organism evidence="2 3">
    <name type="scientific">Reticulomyxa filosa</name>
    <dbReference type="NCBI Taxonomy" id="46433"/>
    <lineage>
        <taxon>Eukaryota</taxon>
        <taxon>Sar</taxon>
        <taxon>Rhizaria</taxon>
        <taxon>Retaria</taxon>
        <taxon>Foraminifera</taxon>
        <taxon>Monothalamids</taxon>
        <taxon>Reticulomyxidae</taxon>
        <taxon>Reticulomyxa</taxon>
    </lineage>
</organism>
<dbReference type="InterPro" id="IPR007111">
    <property type="entry name" value="NACHT_NTPase"/>
</dbReference>
<dbReference type="Proteomes" id="UP000023152">
    <property type="component" value="Unassembled WGS sequence"/>
</dbReference>
<dbReference type="SUPFAM" id="SSF52540">
    <property type="entry name" value="P-loop containing nucleoside triphosphate hydrolases"/>
    <property type="match status" value="1"/>
</dbReference>
<dbReference type="AlphaFoldDB" id="X6LHN4"/>
<sequence length="277" mass="32664">MYGDVFLKKNSTNFVRFFKKGKQLRNPRRKKVLEFPLAEMAENNILGKITEMTRQKLKDYYTSQDKLVPLFDDPPQSIDTCHVRLALLTAQQFRERKDKMSNKNNEEKKGKSKKDQEWPSIVDYSLIYGERILIDEKQTLSYEGQKTIELEDIWKVEKSKKKEKDIEGKKLEEESELELRHISIHGEAGTGKSVLSQKIAYLWANNQIWNDRFQLLLHIPLRKIANIFDEENNDKIEKQWTKIMKELNIPHCDENDTKCIMRAKDGLLLVLDGFDEI</sequence>
<evidence type="ECO:0000313" key="3">
    <source>
        <dbReference type="Proteomes" id="UP000023152"/>
    </source>
</evidence>
<dbReference type="EMBL" id="ASPP01040392">
    <property type="protein sequence ID" value="ETO00652.1"/>
    <property type="molecule type" value="Genomic_DNA"/>
</dbReference>
<gene>
    <name evidence="2" type="ORF">RFI_36788</name>
</gene>
<evidence type="ECO:0000259" key="1">
    <source>
        <dbReference type="PROSITE" id="PS50837"/>
    </source>
</evidence>
<proteinExistence type="predicted"/>
<protein>
    <submittedName>
        <fullName evidence="2">NLR family, pyrin domain containing 12</fullName>
    </submittedName>
</protein>
<dbReference type="InterPro" id="IPR027417">
    <property type="entry name" value="P-loop_NTPase"/>
</dbReference>
<feature type="non-terminal residue" evidence="2">
    <location>
        <position position="277"/>
    </location>
</feature>
<dbReference type="Pfam" id="PF05729">
    <property type="entry name" value="NACHT"/>
    <property type="match status" value="1"/>
</dbReference>